<dbReference type="PANTHER" id="PTHR33908">
    <property type="entry name" value="MANNOSYLTRANSFERASE YKCB-RELATED"/>
    <property type="match status" value="1"/>
</dbReference>
<feature type="transmembrane region" description="Helical" evidence="8">
    <location>
        <begin position="136"/>
        <end position="156"/>
    </location>
</feature>
<dbReference type="Pfam" id="PF02366">
    <property type="entry name" value="PMT"/>
    <property type="match status" value="1"/>
</dbReference>
<evidence type="ECO:0000256" key="3">
    <source>
        <dbReference type="ARBA" id="ARBA00022676"/>
    </source>
</evidence>
<feature type="transmembrane region" description="Helical" evidence="8">
    <location>
        <begin position="412"/>
        <end position="431"/>
    </location>
</feature>
<feature type="transmembrane region" description="Helical" evidence="8">
    <location>
        <begin position="106"/>
        <end position="124"/>
    </location>
</feature>
<sequence length="683" mass="77162">MRRCRLAFLVALALVAYWTMAVSVSSRNGVTADEVVHLTGGYSYWKFNDYRLHPENGTLPMRIAALPLLAMDLRFPPLTDPNWLHSQVNRVGEDFFFNEGNPTAAMLWRARAMIALFGVFTVWLTWRWARGLFGPAAGWVALTLAVFSPTLLAHGGLATSDMALAATMIAALSIIWRLLHRATWLRLALTSLACAAVFLSKMSGVLIVPLAGLLLVLRWWQPAPLVLAFGRQERWLRRRGAIIAATLGLAAAAGAASLVLLWGAYGFRYEGFNRARSAAVSYYFSWDVILDHDPLPTYHDSELARFGVEGMPPRPTLMTRTIEVMRDHHVLPEAYLWGFAHTYKFSRERPAFFLGEYGRTGWPAFFPVAFLMKTTLPALLLIAAGVAALIILRRRRIVAPGIRWRRPWLYRAAPLVLFFAVYWTMAINLHLNIGQRHILPMYPIFFVFASATVLWIARVGRRPLTLALAALLLLHATDSLAARPFYLAYFQPLTGGPSRAYRYFVDSSLDWGQGLPDFTHWLATLRERGDREPVYLTYFGADSPRARHLPVIRFGDELNDRGARAFPAQVRGGWFAISATYFQRIYIPVRGRWTLGHEQLYRALMRHIAASAQHPPTDGAARAKLLREAMDYEVLQFGRLSHFLHARHPDTVIGASILVFHLTDAEVAFALYAPWDQFQPYVD</sequence>
<dbReference type="InterPro" id="IPR003342">
    <property type="entry name" value="ArnT-like_N"/>
</dbReference>
<feature type="transmembrane region" description="Helical" evidence="8">
    <location>
        <begin position="464"/>
        <end position="489"/>
    </location>
</feature>
<reference evidence="11" key="1">
    <citation type="submission" date="2021-08" db="EMBL/GenBank/DDBJ databases">
        <title>Genome of a novel bacterium of the phylum Verrucomicrobia, Oleiharenicola sp. KSB-15.</title>
        <authorList>
            <person name="Chung J.-H."/>
            <person name="Ahn J.-H."/>
            <person name="Yoon Y."/>
            <person name="Kim D.-Y."/>
            <person name="An S.-H."/>
            <person name="Park I."/>
            <person name="Yeon J."/>
        </authorList>
    </citation>
    <scope>NUCLEOTIDE SEQUENCE</scope>
    <source>
        <strain evidence="11">KSB-15</strain>
    </source>
</reference>
<dbReference type="GO" id="GO:0006493">
    <property type="term" value="P:protein O-linked glycosylation"/>
    <property type="evidence" value="ECO:0007669"/>
    <property type="project" value="InterPro"/>
</dbReference>
<dbReference type="KEGG" id="ole:K0B96_15460"/>
<feature type="transmembrane region" description="Helical" evidence="8">
    <location>
        <begin position="162"/>
        <end position="179"/>
    </location>
</feature>
<proteinExistence type="predicted"/>
<evidence type="ECO:0000313" key="11">
    <source>
        <dbReference type="EMBL" id="QYM78680.1"/>
    </source>
</evidence>
<dbReference type="PANTHER" id="PTHR33908:SF11">
    <property type="entry name" value="MEMBRANE PROTEIN"/>
    <property type="match status" value="1"/>
</dbReference>
<feature type="chain" id="PRO_5034603914" evidence="9">
    <location>
        <begin position="22"/>
        <end position="683"/>
    </location>
</feature>
<dbReference type="Proteomes" id="UP000825051">
    <property type="component" value="Chromosome"/>
</dbReference>
<accession>A0A8F9TV44</accession>
<dbReference type="RefSeq" id="WP_220161784.1">
    <property type="nucleotide sequence ID" value="NZ_CP080507.1"/>
</dbReference>
<keyword evidence="7 8" id="KW-0472">Membrane</keyword>
<evidence type="ECO:0000256" key="1">
    <source>
        <dbReference type="ARBA" id="ARBA00004651"/>
    </source>
</evidence>
<evidence type="ECO:0000256" key="6">
    <source>
        <dbReference type="ARBA" id="ARBA00022989"/>
    </source>
</evidence>
<protein>
    <submittedName>
        <fullName evidence="11">Phospholipid carrier-dependent glycosyltransferase</fullName>
    </submittedName>
</protein>
<feature type="transmembrane region" description="Helical" evidence="8">
    <location>
        <begin position="241"/>
        <end position="265"/>
    </location>
</feature>
<keyword evidence="3" id="KW-0328">Glycosyltransferase</keyword>
<evidence type="ECO:0000256" key="8">
    <source>
        <dbReference type="SAM" id="Phobius"/>
    </source>
</evidence>
<feature type="transmembrane region" description="Helical" evidence="8">
    <location>
        <begin position="184"/>
        <end position="200"/>
    </location>
</feature>
<evidence type="ECO:0000256" key="9">
    <source>
        <dbReference type="SAM" id="SignalP"/>
    </source>
</evidence>
<evidence type="ECO:0000259" key="10">
    <source>
        <dbReference type="Pfam" id="PF02366"/>
    </source>
</evidence>
<evidence type="ECO:0000256" key="5">
    <source>
        <dbReference type="ARBA" id="ARBA00022692"/>
    </source>
</evidence>
<comment type="subcellular location">
    <subcellularLocation>
        <location evidence="1">Cell membrane</location>
        <topology evidence="1">Multi-pass membrane protein</topology>
    </subcellularLocation>
</comment>
<name>A0A8F9TV44_9BACT</name>
<organism evidence="11 12">
    <name type="scientific">Horticoccus luteus</name>
    <dbReference type="NCBI Taxonomy" id="2862869"/>
    <lineage>
        <taxon>Bacteria</taxon>
        <taxon>Pseudomonadati</taxon>
        <taxon>Verrucomicrobiota</taxon>
        <taxon>Opitutia</taxon>
        <taxon>Opitutales</taxon>
        <taxon>Opitutaceae</taxon>
        <taxon>Horticoccus</taxon>
    </lineage>
</organism>
<dbReference type="GO" id="GO:0009103">
    <property type="term" value="P:lipopolysaccharide biosynthetic process"/>
    <property type="evidence" value="ECO:0007669"/>
    <property type="project" value="UniProtKB-ARBA"/>
</dbReference>
<feature type="transmembrane region" description="Helical" evidence="8">
    <location>
        <begin position="437"/>
        <end position="457"/>
    </location>
</feature>
<feature type="transmembrane region" description="Helical" evidence="8">
    <location>
        <begin position="364"/>
        <end position="392"/>
    </location>
</feature>
<dbReference type="GO" id="GO:0005886">
    <property type="term" value="C:plasma membrane"/>
    <property type="evidence" value="ECO:0007669"/>
    <property type="project" value="UniProtKB-SubCell"/>
</dbReference>
<dbReference type="EMBL" id="CP080507">
    <property type="protein sequence ID" value="QYM78680.1"/>
    <property type="molecule type" value="Genomic_DNA"/>
</dbReference>
<dbReference type="GO" id="GO:0000030">
    <property type="term" value="F:mannosyltransferase activity"/>
    <property type="evidence" value="ECO:0007669"/>
    <property type="project" value="InterPro"/>
</dbReference>
<keyword evidence="6 8" id="KW-1133">Transmembrane helix</keyword>
<keyword evidence="4" id="KW-0808">Transferase</keyword>
<keyword evidence="9" id="KW-0732">Signal</keyword>
<gene>
    <name evidence="11" type="ORF">K0B96_15460</name>
</gene>
<dbReference type="GO" id="GO:0016763">
    <property type="term" value="F:pentosyltransferase activity"/>
    <property type="evidence" value="ECO:0007669"/>
    <property type="project" value="TreeGrafter"/>
</dbReference>
<keyword evidence="2" id="KW-1003">Cell membrane</keyword>
<evidence type="ECO:0000313" key="12">
    <source>
        <dbReference type="Proteomes" id="UP000825051"/>
    </source>
</evidence>
<evidence type="ECO:0000256" key="4">
    <source>
        <dbReference type="ARBA" id="ARBA00022679"/>
    </source>
</evidence>
<keyword evidence="5 8" id="KW-0812">Transmembrane</keyword>
<feature type="transmembrane region" description="Helical" evidence="8">
    <location>
        <begin position="206"/>
        <end position="229"/>
    </location>
</feature>
<feature type="domain" description="ArnT-like N-terminal" evidence="10">
    <location>
        <begin position="105"/>
        <end position="232"/>
    </location>
</feature>
<keyword evidence="12" id="KW-1185">Reference proteome</keyword>
<evidence type="ECO:0000256" key="2">
    <source>
        <dbReference type="ARBA" id="ARBA00022475"/>
    </source>
</evidence>
<evidence type="ECO:0000256" key="7">
    <source>
        <dbReference type="ARBA" id="ARBA00023136"/>
    </source>
</evidence>
<dbReference type="InterPro" id="IPR050297">
    <property type="entry name" value="LipidA_mod_glycosyltrf_83"/>
</dbReference>
<dbReference type="AlphaFoldDB" id="A0A8F9TV44"/>
<feature type="signal peptide" evidence="9">
    <location>
        <begin position="1"/>
        <end position="21"/>
    </location>
</feature>